<accession>A0A1B0CRN9</accession>
<dbReference type="AlphaFoldDB" id="A0A1B0CRN9"/>
<dbReference type="EnsemblMetazoa" id="LLOJ007537-RA">
    <property type="protein sequence ID" value="LLOJ007537-PA"/>
    <property type="gene ID" value="LLOJ007537"/>
</dbReference>
<dbReference type="VEuPathDB" id="VectorBase:LLONM1_010665"/>
<dbReference type="VEuPathDB" id="VectorBase:LLOJ007537"/>
<keyword evidence="3" id="KW-1185">Reference proteome</keyword>
<feature type="region of interest" description="Disordered" evidence="1">
    <location>
        <begin position="21"/>
        <end position="62"/>
    </location>
</feature>
<feature type="compositionally biased region" description="Low complexity" evidence="1">
    <location>
        <begin position="96"/>
        <end position="116"/>
    </location>
</feature>
<feature type="compositionally biased region" description="Basic and acidic residues" evidence="1">
    <location>
        <begin position="48"/>
        <end position="62"/>
    </location>
</feature>
<evidence type="ECO:0000313" key="3">
    <source>
        <dbReference type="Proteomes" id="UP000092461"/>
    </source>
</evidence>
<dbReference type="EMBL" id="AJWK01025068">
    <property type="status" value="NOT_ANNOTATED_CDS"/>
    <property type="molecule type" value="Genomic_DNA"/>
</dbReference>
<sequence>MAEGTYEYECMRAELLGVEPPDRETFEANRKAQLEAERDNIEAQQAQELEHQDEQLKGGHGKMDELNSILSMTQQRINKFKNVCGSLTNLLKIRPGSASGGESSSDAEGGASAAGETTEGNDINSALDTLDTMKDNASMSTTTEIRDTSLNIQQKMTAQFGALDSLLNKAENAQYSMQEQNKEMKKFLR</sequence>
<feature type="compositionally biased region" description="Basic and acidic residues" evidence="1">
    <location>
        <begin position="21"/>
        <end position="41"/>
    </location>
</feature>
<dbReference type="SUPFAM" id="SSF58038">
    <property type="entry name" value="SNARE fusion complex"/>
    <property type="match status" value="1"/>
</dbReference>
<name>A0A1B0CRN9_LUTLO</name>
<evidence type="ECO:0000313" key="2">
    <source>
        <dbReference type="EnsemblMetazoa" id="LLOJ007537-PA"/>
    </source>
</evidence>
<organism evidence="2 3">
    <name type="scientific">Lutzomyia longipalpis</name>
    <name type="common">Sand fly</name>
    <dbReference type="NCBI Taxonomy" id="7200"/>
    <lineage>
        <taxon>Eukaryota</taxon>
        <taxon>Metazoa</taxon>
        <taxon>Ecdysozoa</taxon>
        <taxon>Arthropoda</taxon>
        <taxon>Hexapoda</taxon>
        <taxon>Insecta</taxon>
        <taxon>Pterygota</taxon>
        <taxon>Neoptera</taxon>
        <taxon>Endopterygota</taxon>
        <taxon>Diptera</taxon>
        <taxon>Nematocera</taxon>
        <taxon>Psychodoidea</taxon>
        <taxon>Psychodidae</taxon>
        <taxon>Lutzomyia</taxon>
        <taxon>Lutzomyia</taxon>
    </lineage>
</organism>
<reference evidence="2" key="1">
    <citation type="submission" date="2020-05" db="UniProtKB">
        <authorList>
            <consortium name="EnsemblMetazoa"/>
        </authorList>
    </citation>
    <scope>IDENTIFICATION</scope>
    <source>
        <strain evidence="2">Jacobina</strain>
    </source>
</reference>
<evidence type="ECO:0000256" key="1">
    <source>
        <dbReference type="SAM" id="MobiDB-lite"/>
    </source>
</evidence>
<feature type="region of interest" description="Disordered" evidence="1">
    <location>
        <begin position="95"/>
        <end position="124"/>
    </location>
</feature>
<protein>
    <submittedName>
        <fullName evidence="2">Uncharacterized protein</fullName>
    </submittedName>
</protein>
<proteinExistence type="predicted"/>
<dbReference type="Proteomes" id="UP000092461">
    <property type="component" value="Unassembled WGS sequence"/>
</dbReference>